<evidence type="ECO:0000256" key="1">
    <source>
        <dbReference type="SAM" id="MobiDB-lite"/>
    </source>
</evidence>
<organism evidence="2 3">
    <name type="scientific">Actinocrinis puniceicyclus</name>
    <dbReference type="NCBI Taxonomy" id="977794"/>
    <lineage>
        <taxon>Bacteria</taxon>
        <taxon>Bacillati</taxon>
        <taxon>Actinomycetota</taxon>
        <taxon>Actinomycetes</taxon>
        <taxon>Catenulisporales</taxon>
        <taxon>Actinospicaceae</taxon>
        <taxon>Actinocrinis</taxon>
    </lineage>
</organism>
<dbReference type="RefSeq" id="WP_211465607.1">
    <property type="nucleotide sequence ID" value="NZ_JAGSXH010000014.1"/>
</dbReference>
<name>A0A8J7WI53_9ACTN</name>
<protein>
    <submittedName>
        <fullName evidence="2">Uncharacterized protein</fullName>
    </submittedName>
</protein>
<dbReference type="Proteomes" id="UP000677913">
    <property type="component" value="Unassembled WGS sequence"/>
</dbReference>
<proteinExistence type="predicted"/>
<evidence type="ECO:0000313" key="3">
    <source>
        <dbReference type="Proteomes" id="UP000677913"/>
    </source>
</evidence>
<evidence type="ECO:0000313" key="2">
    <source>
        <dbReference type="EMBL" id="MBS2962683.1"/>
    </source>
</evidence>
<dbReference type="EMBL" id="JAGSXH010000014">
    <property type="protein sequence ID" value="MBS2962683.1"/>
    <property type="molecule type" value="Genomic_DNA"/>
</dbReference>
<dbReference type="AlphaFoldDB" id="A0A8J7WI53"/>
<reference evidence="2" key="1">
    <citation type="submission" date="2021-04" db="EMBL/GenBank/DDBJ databases">
        <title>Genome based classification of Actinospica acidithermotolerans sp. nov., an actinobacterium isolated from an Indonesian hot spring.</title>
        <authorList>
            <person name="Kusuma A.B."/>
            <person name="Putra K.E."/>
            <person name="Nafisah S."/>
            <person name="Loh J."/>
            <person name="Nouioui I."/>
            <person name="Goodfellow M."/>
        </authorList>
    </citation>
    <scope>NUCLEOTIDE SEQUENCE</scope>
    <source>
        <strain evidence="2">DSM 45618</strain>
    </source>
</reference>
<sequence length="244" mass="25008">MGVLRDNNGSAPKLYIEFEDDADADPKEDGARSPSPPGEPGEGGLVGPRETIEWPPGGWPARSAAPGGLRLVVLPPRYRKFAAAAIVAAGLAATAGGNLAAQAAQREAARATVTVLDASYAPSEDGQTLNLLVDLTDPSAHAVTVTRLQASQSGLKLDYFGAPLSLVRTEQLEIVLSGAFDCAAGDLSRSGAPDADSHPGVLHLTVRNAQGNETTIDVPLPASAQLPGRFAGGRAANCAQLWGS</sequence>
<feature type="region of interest" description="Disordered" evidence="1">
    <location>
        <begin position="1"/>
        <end position="60"/>
    </location>
</feature>
<comment type="caution">
    <text evidence="2">The sequence shown here is derived from an EMBL/GenBank/DDBJ whole genome shotgun (WGS) entry which is preliminary data.</text>
</comment>
<gene>
    <name evidence="2" type="ORF">KGA66_06475</name>
</gene>
<keyword evidence="3" id="KW-1185">Reference proteome</keyword>
<accession>A0A8J7WI53</accession>